<dbReference type="InterPro" id="IPR019734">
    <property type="entry name" value="TPR_rpt"/>
</dbReference>
<evidence type="ECO:0000313" key="4">
    <source>
        <dbReference type="Proteomes" id="UP000036951"/>
    </source>
</evidence>
<name>A0A8E1QWY3_9BACT</name>
<dbReference type="SUPFAM" id="SSF48452">
    <property type="entry name" value="TPR-like"/>
    <property type="match status" value="1"/>
</dbReference>
<organism evidence="3 4">
    <name type="scientific">Xylanibacter rarus</name>
    <dbReference type="NCBI Taxonomy" id="1676614"/>
    <lineage>
        <taxon>Bacteria</taxon>
        <taxon>Pseudomonadati</taxon>
        <taxon>Bacteroidota</taxon>
        <taxon>Bacteroidia</taxon>
        <taxon>Bacteroidales</taxon>
        <taxon>Prevotellaceae</taxon>
        <taxon>Xylanibacter</taxon>
    </lineage>
</organism>
<reference evidence="3 4" key="1">
    <citation type="submission" date="2015-06" db="EMBL/GenBank/DDBJ databases">
        <title>Prevotella sp. 109, sp. nov., a novel member of the family Prevotellaceae isolated from human faeces.</title>
        <authorList>
            <person name="Shkoporov A.N."/>
            <person name="Chaplin A.V."/>
            <person name="Kafarskaia L.I."/>
            <person name="Efimov B.A."/>
        </authorList>
    </citation>
    <scope>NUCLEOTIDE SEQUENCE [LARGE SCALE GENOMIC DNA]</scope>
    <source>
        <strain evidence="3 4">109</strain>
    </source>
</reference>
<keyword evidence="2" id="KW-0812">Transmembrane</keyword>
<dbReference type="PROSITE" id="PS50005">
    <property type="entry name" value="TPR"/>
    <property type="match status" value="1"/>
</dbReference>
<dbReference type="SMART" id="SM00028">
    <property type="entry name" value="TPR"/>
    <property type="match status" value="3"/>
</dbReference>
<dbReference type="InterPro" id="IPR011990">
    <property type="entry name" value="TPR-like_helical_dom_sf"/>
</dbReference>
<evidence type="ECO:0000256" key="1">
    <source>
        <dbReference type="PROSITE-ProRule" id="PRU00339"/>
    </source>
</evidence>
<keyword evidence="1" id="KW-0802">TPR repeat</keyword>
<evidence type="ECO:0000313" key="3">
    <source>
        <dbReference type="EMBL" id="KOO68012.1"/>
    </source>
</evidence>
<protein>
    <submittedName>
        <fullName evidence="3">Uncharacterized protein</fullName>
    </submittedName>
</protein>
<comment type="caution">
    <text evidence="3">The sequence shown here is derived from an EMBL/GenBank/DDBJ whole genome shotgun (WGS) entry which is preliminary data.</text>
</comment>
<sequence length="548" mass="62962">MVMVFMSMMSLAGPANSSEDTMTVKKAESIITSTVIQSSSLGIYFDALTKLKQVKSAEEMQRYTLQTLTGFASIALSLKRFDLANLLLSRAQLYCTKKDSITYYEIYSGIAYIELSEGGLKASYAKLLKTLEFYKKRNMHYQYIVTLINLATYYRLTDNRAKAKIILKNAYKETVAHKQTLLQIKVLQTLFACDDDNELDYSLITTAIRQAQANNLTPFYPKCQLALARYYQGKLQDEQAFVAFDKTIELARKYNDNDCLIEALRRKGDIYERKNNYQLAYYLYRQVLTTEAQEEERNKKTIQDFMANTQDLLNWCDKNVRMEHGTFKLVDEDGNNVTGIYVAVGAFVLALLLAAGRLLRDKRNMSAAFEAEKLKNDELSSLLNDTASKVERNDALIAEMEQQISYLLLFYNNHNVLLDKIRNAVRSCYGKDNSVNNELRKICAQIMDYRLIPISSCFTEKQEKIMKNYQDKLLSLYPKLSKNEVLLATYIYLGLSTHEICILTGNQAQSVNIGRYRLRKSMNLDREASLEVVLRNVYQPSSRTDNKN</sequence>
<dbReference type="EMBL" id="LFQU01000020">
    <property type="protein sequence ID" value="KOO68012.1"/>
    <property type="molecule type" value="Genomic_DNA"/>
</dbReference>
<dbReference type="Proteomes" id="UP000036951">
    <property type="component" value="Unassembled WGS sequence"/>
</dbReference>
<feature type="repeat" description="TPR" evidence="1">
    <location>
        <begin position="261"/>
        <end position="294"/>
    </location>
</feature>
<dbReference type="AlphaFoldDB" id="A0A8E1QWY3"/>
<proteinExistence type="predicted"/>
<dbReference type="Gene3D" id="1.25.40.10">
    <property type="entry name" value="Tetratricopeptide repeat domain"/>
    <property type="match status" value="1"/>
</dbReference>
<keyword evidence="2" id="KW-0472">Membrane</keyword>
<evidence type="ECO:0000256" key="2">
    <source>
        <dbReference type="SAM" id="Phobius"/>
    </source>
</evidence>
<feature type="transmembrane region" description="Helical" evidence="2">
    <location>
        <begin position="339"/>
        <end position="359"/>
    </location>
</feature>
<accession>A0A8E1QWY3</accession>
<keyword evidence="2" id="KW-1133">Transmembrane helix</keyword>
<keyword evidence="4" id="KW-1185">Reference proteome</keyword>
<gene>
    <name evidence="3" type="ORF">ACU52_10440</name>
</gene>